<dbReference type="SUPFAM" id="SSF55729">
    <property type="entry name" value="Acyl-CoA N-acyltransferases (Nat)"/>
    <property type="match status" value="1"/>
</dbReference>
<comment type="caution">
    <text evidence="4">The sequence shown here is derived from an EMBL/GenBank/DDBJ whole genome shotgun (WGS) entry which is preliminary data.</text>
</comment>
<dbReference type="CDD" id="cd04301">
    <property type="entry name" value="NAT_SF"/>
    <property type="match status" value="1"/>
</dbReference>
<dbReference type="Gene3D" id="3.40.630.30">
    <property type="match status" value="1"/>
</dbReference>
<keyword evidence="2" id="KW-0012">Acyltransferase</keyword>
<dbReference type="NCBIfam" id="TIGR01575">
    <property type="entry name" value="rimI"/>
    <property type="match status" value="1"/>
</dbReference>
<dbReference type="Pfam" id="PF00583">
    <property type="entry name" value="Acetyltransf_1"/>
    <property type="match status" value="1"/>
</dbReference>
<accession>E1IAL9</accession>
<dbReference type="AlphaFoldDB" id="E1IAL9"/>
<evidence type="ECO:0000259" key="3">
    <source>
        <dbReference type="PROSITE" id="PS51186"/>
    </source>
</evidence>
<evidence type="ECO:0000313" key="4">
    <source>
        <dbReference type="EMBL" id="EFO81793.1"/>
    </source>
</evidence>
<name>E1IAL9_9CHLR</name>
<evidence type="ECO:0000256" key="2">
    <source>
        <dbReference type="ARBA" id="ARBA00023315"/>
    </source>
</evidence>
<dbReference type="EMBL" id="ADVR01000005">
    <property type="protein sequence ID" value="EFO81793.1"/>
    <property type="molecule type" value="Genomic_DNA"/>
</dbReference>
<organism evidence="4 5">
    <name type="scientific">Oscillochloris trichoides DG-6</name>
    <dbReference type="NCBI Taxonomy" id="765420"/>
    <lineage>
        <taxon>Bacteria</taxon>
        <taxon>Bacillati</taxon>
        <taxon>Chloroflexota</taxon>
        <taxon>Chloroflexia</taxon>
        <taxon>Chloroflexales</taxon>
        <taxon>Chloroflexineae</taxon>
        <taxon>Oscillochloridaceae</taxon>
        <taxon>Oscillochloris</taxon>
    </lineage>
</organism>
<dbReference type="GO" id="GO:0008080">
    <property type="term" value="F:N-acetyltransferase activity"/>
    <property type="evidence" value="ECO:0007669"/>
    <property type="project" value="InterPro"/>
</dbReference>
<proteinExistence type="predicted"/>
<keyword evidence="5" id="KW-1185">Reference proteome</keyword>
<dbReference type="HOGENOM" id="CLU_013985_23_3_0"/>
<feature type="domain" description="N-acetyltransferase" evidence="3">
    <location>
        <begin position="3"/>
        <end position="185"/>
    </location>
</feature>
<dbReference type="InterPro" id="IPR016181">
    <property type="entry name" value="Acyl_CoA_acyltransferase"/>
</dbReference>
<dbReference type="InterPro" id="IPR051556">
    <property type="entry name" value="N-term/lysine_N-AcTrnsfr"/>
</dbReference>
<evidence type="ECO:0000313" key="5">
    <source>
        <dbReference type="Proteomes" id="UP000054010"/>
    </source>
</evidence>
<dbReference type="InterPro" id="IPR006464">
    <property type="entry name" value="AcTrfase_RimI/Ard1"/>
</dbReference>
<evidence type="ECO:0000256" key="1">
    <source>
        <dbReference type="ARBA" id="ARBA00022679"/>
    </source>
</evidence>
<protein>
    <submittedName>
        <fullName evidence="4">Ribosomal-protein-alanine acetyltransferase</fullName>
    </submittedName>
</protein>
<dbReference type="InterPro" id="IPR000182">
    <property type="entry name" value="GNAT_dom"/>
</dbReference>
<gene>
    <name evidence="4" type="ORF">OSCT_0370</name>
</gene>
<dbReference type="Proteomes" id="UP000054010">
    <property type="component" value="Unassembled WGS sequence"/>
</dbReference>
<keyword evidence="1" id="KW-0808">Transferase</keyword>
<reference evidence="4 5" key="1">
    <citation type="journal article" date="2011" name="J. Bacteriol.">
        <title>Draft genome sequence of the anoxygenic filamentous phototrophic bacterium Oscillochloris trichoides subsp. DG-6.</title>
        <authorList>
            <person name="Kuznetsov B.B."/>
            <person name="Ivanovsky R.N."/>
            <person name="Keppen O.I."/>
            <person name="Sukhacheva M.V."/>
            <person name="Bumazhkin B.K."/>
            <person name="Patutina E.O."/>
            <person name="Beletsky A.V."/>
            <person name="Mardanov A.V."/>
            <person name="Baslerov R.V."/>
            <person name="Panteleeva A.N."/>
            <person name="Kolganova T.V."/>
            <person name="Ravin N.V."/>
            <person name="Skryabin K.G."/>
        </authorList>
    </citation>
    <scope>NUCLEOTIDE SEQUENCE [LARGE SCALE GENOMIC DNA]</scope>
    <source>
        <strain evidence="4 5">DG-6</strain>
    </source>
</reference>
<dbReference type="PROSITE" id="PS51186">
    <property type="entry name" value="GNAT"/>
    <property type="match status" value="1"/>
</dbReference>
<dbReference type="STRING" id="765420.OSCT_0370"/>
<dbReference type="PANTHER" id="PTHR42919">
    <property type="entry name" value="N-ALPHA-ACETYLTRANSFERASE"/>
    <property type="match status" value="1"/>
</dbReference>
<sequence length="220" mass="25018">MYYFIEPMSEDDIAEVQEIEAQSFPSSWSATTYKRELRNTATSRYLVVRMSSTPPPAQIEPTPTPRWPGFLNHIRAALFPPTSESTHSCPIIGYGGVWLTVDDAHITTIAVDPRFRGYGVGELLLNGLIDAAYDLEAKMLTLEVRVSNTVAQRLYVKYGFQPGGTRRRYYTDNGEDALIMWTERIDAPEYHALLAELRRQLYTRLQRQAEEITPAPESPE</sequence>
<dbReference type="OrthoDB" id="9794566at2"/>
<dbReference type="PANTHER" id="PTHR42919:SF8">
    <property type="entry name" value="N-ALPHA-ACETYLTRANSFERASE 50"/>
    <property type="match status" value="1"/>
</dbReference>
<dbReference type="eggNOG" id="COG0456">
    <property type="taxonomic scope" value="Bacteria"/>
</dbReference>